<evidence type="ECO:0000256" key="1">
    <source>
        <dbReference type="ARBA" id="ARBA00000085"/>
    </source>
</evidence>
<dbReference type="SUPFAM" id="SSF55785">
    <property type="entry name" value="PYP-like sensor domain (PAS domain)"/>
    <property type="match status" value="1"/>
</dbReference>
<evidence type="ECO:0000256" key="2">
    <source>
        <dbReference type="ARBA" id="ARBA00012438"/>
    </source>
</evidence>
<feature type="domain" description="PAC" evidence="9">
    <location>
        <begin position="205"/>
        <end position="256"/>
    </location>
</feature>
<dbReference type="SMART" id="SM00091">
    <property type="entry name" value="PAS"/>
    <property type="match status" value="1"/>
</dbReference>
<dbReference type="CDD" id="cd00082">
    <property type="entry name" value="HisKA"/>
    <property type="match status" value="1"/>
</dbReference>
<evidence type="ECO:0000259" key="7">
    <source>
        <dbReference type="PROSITE" id="PS50109"/>
    </source>
</evidence>
<dbReference type="InterPro" id="IPR000700">
    <property type="entry name" value="PAS-assoc_C"/>
</dbReference>
<dbReference type="CDD" id="cd00130">
    <property type="entry name" value="PAS"/>
    <property type="match status" value="1"/>
</dbReference>
<evidence type="ECO:0000259" key="9">
    <source>
        <dbReference type="PROSITE" id="PS50113"/>
    </source>
</evidence>
<feature type="domain" description="Histidine kinase" evidence="7">
    <location>
        <begin position="295"/>
        <end position="512"/>
    </location>
</feature>
<dbReference type="Gene3D" id="1.10.287.130">
    <property type="match status" value="1"/>
</dbReference>
<dbReference type="Pfam" id="PF02518">
    <property type="entry name" value="HATPase_c"/>
    <property type="match status" value="1"/>
</dbReference>
<evidence type="ECO:0000256" key="4">
    <source>
        <dbReference type="ARBA" id="ARBA00022679"/>
    </source>
</evidence>
<dbReference type="InterPro" id="IPR036890">
    <property type="entry name" value="HATPase_C_sf"/>
</dbReference>
<proteinExistence type="predicted"/>
<evidence type="ECO:0000313" key="10">
    <source>
        <dbReference type="EMBL" id="VAX20134.1"/>
    </source>
</evidence>
<dbReference type="SUPFAM" id="SSF47384">
    <property type="entry name" value="Homodimeric domain of signal transducing histidine kinase"/>
    <property type="match status" value="1"/>
</dbReference>
<dbReference type="AlphaFoldDB" id="A0A3B1C861"/>
<feature type="domain" description="PAS" evidence="8">
    <location>
        <begin position="132"/>
        <end position="202"/>
    </location>
</feature>
<organism evidence="10">
    <name type="scientific">hydrothermal vent metagenome</name>
    <dbReference type="NCBI Taxonomy" id="652676"/>
    <lineage>
        <taxon>unclassified sequences</taxon>
        <taxon>metagenomes</taxon>
        <taxon>ecological metagenomes</taxon>
    </lineage>
</organism>
<dbReference type="Pfam" id="PF00989">
    <property type="entry name" value="PAS"/>
    <property type="match status" value="1"/>
</dbReference>
<reference evidence="10" key="1">
    <citation type="submission" date="2018-06" db="EMBL/GenBank/DDBJ databases">
        <authorList>
            <person name="Zhirakovskaya E."/>
        </authorList>
    </citation>
    <scope>NUCLEOTIDE SEQUENCE</scope>
</reference>
<evidence type="ECO:0000259" key="8">
    <source>
        <dbReference type="PROSITE" id="PS50112"/>
    </source>
</evidence>
<dbReference type="Gene3D" id="3.30.565.10">
    <property type="entry name" value="Histidine kinase-like ATPase, C-terminal domain"/>
    <property type="match status" value="1"/>
</dbReference>
<dbReference type="InterPro" id="IPR004358">
    <property type="entry name" value="Sig_transdc_His_kin-like_C"/>
</dbReference>
<dbReference type="GO" id="GO:0006355">
    <property type="term" value="P:regulation of DNA-templated transcription"/>
    <property type="evidence" value="ECO:0007669"/>
    <property type="project" value="InterPro"/>
</dbReference>
<evidence type="ECO:0000256" key="3">
    <source>
        <dbReference type="ARBA" id="ARBA00022553"/>
    </source>
</evidence>
<dbReference type="NCBIfam" id="TIGR00229">
    <property type="entry name" value="sensory_box"/>
    <property type="match status" value="1"/>
</dbReference>
<dbReference type="GO" id="GO:0000155">
    <property type="term" value="F:phosphorelay sensor kinase activity"/>
    <property type="evidence" value="ECO:0007669"/>
    <property type="project" value="InterPro"/>
</dbReference>
<dbReference type="FunFam" id="1.10.287.130:FF:000001">
    <property type="entry name" value="Two-component sensor histidine kinase"/>
    <property type="match status" value="1"/>
</dbReference>
<dbReference type="PANTHER" id="PTHR43711:SF1">
    <property type="entry name" value="HISTIDINE KINASE 1"/>
    <property type="match status" value="1"/>
</dbReference>
<accession>A0A3B1C861</accession>
<dbReference type="InterPro" id="IPR013767">
    <property type="entry name" value="PAS_fold"/>
</dbReference>
<name>A0A3B1C861_9ZZZZ</name>
<keyword evidence="6" id="KW-0902">Two-component regulatory system</keyword>
<dbReference type="InterPro" id="IPR000014">
    <property type="entry name" value="PAS"/>
</dbReference>
<keyword evidence="4 10" id="KW-0808">Transferase</keyword>
<dbReference type="InterPro" id="IPR050736">
    <property type="entry name" value="Sensor_HK_Regulatory"/>
</dbReference>
<dbReference type="SUPFAM" id="SSF55874">
    <property type="entry name" value="ATPase domain of HSP90 chaperone/DNA topoisomerase II/histidine kinase"/>
    <property type="match status" value="1"/>
</dbReference>
<keyword evidence="5 10" id="KW-0418">Kinase</keyword>
<evidence type="ECO:0000256" key="6">
    <source>
        <dbReference type="ARBA" id="ARBA00023012"/>
    </source>
</evidence>
<dbReference type="InterPro" id="IPR036097">
    <property type="entry name" value="HisK_dim/P_sf"/>
</dbReference>
<keyword evidence="3" id="KW-0597">Phosphoprotein</keyword>
<evidence type="ECO:0000256" key="5">
    <source>
        <dbReference type="ARBA" id="ARBA00022777"/>
    </source>
</evidence>
<dbReference type="InterPro" id="IPR035965">
    <property type="entry name" value="PAS-like_dom_sf"/>
</dbReference>
<gene>
    <name evidence="10" type="ORF">MNBD_IGNAVI01-1133</name>
</gene>
<dbReference type="PANTHER" id="PTHR43711">
    <property type="entry name" value="TWO-COMPONENT HISTIDINE KINASE"/>
    <property type="match status" value="1"/>
</dbReference>
<dbReference type="Gene3D" id="3.30.450.20">
    <property type="entry name" value="PAS domain"/>
    <property type="match status" value="1"/>
</dbReference>
<protein>
    <recommendedName>
        <fullName evidence="2">histidine kinase</fullName>
        <ecNumber evidence="2">2.7.13.3</ecNumber>
    </recommendedName>
</protein>
<comment type="catalytic activity">
    <reaction evidence="1">
        <text>ATP + protein L-histidine = ADP + protein N-phospho-L-histidine.</text>
        <dbReference type="EC" id="2.7.13.3"/>
    </reaction>
</comment>
<dbReference type="EMBL" id="UOGD01000159">
    <property type="protein sequence ID" value="VAX20134.1"/>
    <property type="molecule type" value="Genomic_DNA"/>
</dbReference>
<dbReference type="SMART" id="SM00387">
    <property type="entry name" value="HATPase_c"/>
    <property type="match status" value="1"/>
</dbReference>
<dbReference type="InterPro" id="IPR005467">
    <property type="entry name" value="His_kinase_dom"/>
</dbReference>
<dbReference type="PRINTS" id="PR00344">
    <property type="entry name" value="BCTRLSENSOR"/>
</dbReference>
<dbReference type="PROSITE" id="PS50109">
    <property type="entry name" value="HIS_KIN"/>
    <property type="match status" value="1"/>
</dbReference>
<dbReference type="EC" id="2.7.13.3" evidence="2"/>
<dbReference type="PROSITE" id="PS50113">
    <property type="entry name" value="PAC"/>
    <property type="match status" value="1"/>
</dbReference>
<dbReference type="InterPro" id="IPR003661">
    <property type="entry name" value="HisK_dim/P_dom"/>
</dbReference>
<dbReference type="SMART" id="SM00388">
    <property type="entry name" value="HisKA"/>
    <property type="match status" value="1"/>
</dbReference>
<dbReference type="PROSITE" id="PS50112">
    <property type="entry name" value="PAS"/>
    <property type="match status" value="1"/>
</dbReference>
<dbReference type="Pfam" id="PF00512">
    <property type="entry name" value="HisKA"/>
    <property type="match status" value="1"/>
</dbReference>
<sequence length="513" mass="57950">MQTKFSEILKLISEVTKNSSCYILMAGNAPHVVDSVGEIDLSDDLIIQFNKDIINYGLNSLKEFSSWSALQENIGINDVDLIPLYEANDAHVYLVILAHENINKKEKPKFDVYVKTLSRLVELETKIIDNNSQERLRVLIGTAVDFIFSLNGFGYILEVNENGANALGYSVEEMLGKHFLDFIDKNDRAEISSSFQKMLTSKSTTHFEIDFLHKLKRPLKYEFLATPLLENNSIVGMMGIGRDISQRKKNEEAIKYLNKKLEKANKLIALERDRAQKHITVLEQINLLKNEFISNVSHELRTPLASIVGFAETLSSDDDLSPELIKEFSNIILTEGKRLARFIEDILDFSKLEEDSSNLKLEKRNLVSIMKKVITEVNPKIEKKNINLITEIPEAEISIFADRKKLFKAILIIIENAISLTESNGKIIIFVQDFPKEVEIFVSDSGAGITEENLKMFFEKFHSTGKANKETPVAGAALSLAKQIVEYHKGVLQVKSIVGEGTTMILHLPKITN</sequence>
<dbReference type="InterPro" id="IPR003594">
    <property type="entry name" value="HATPase_dom"/>
</dbReference>